<evidence type="ECO:0000313" key="1">
    <source>
        <dbReference type="EMBL" id="VDP19789.1"/>
    </source>
</evidence>
<gene>
    <name evidence="1" type="ORF">SMRZ_LOCUS16028</name>
</gene>
<dbReference type="EMBL" id="UZAI01017048">
    <property type="protein sequence ID" value="VDP19789.1"/>
    <property type="molecule type" value="Genomic_DNA"/>
</dbReference>
<name>A0A183MJ03_9TREM</name>
<sequence>MENDRSLHESSINHTSNEIAVVHDAPSDSEMSISEIFVVAVSNPIVPETLCANTGLSSSQKDDVSLNAHEIIEVPTQKETENESSIIMKTVALNGAHHPTTTLSDECNY</sequence>
<proteinExistence type="predicted"/>
<dbReference type="Proteomes" id="UP000277204">
    <property type="component" value="Unassembled WGS sequence"/>
</dbReference>
<reference evidence="1 2" key="1">
    <citation type="submission" date="2018-11" db="EMBL/GenBank/DDBJ databases">
        <authorList>
            <consortium name="Pathogen Informatics"/>
        </authorList>
    </citation>
    <scope>NUCLEOTIDE SEQUENCE [LARGE SCALE GENOMIC DNA]</scope>
    <source>
        <strain evidence="1 2">Zambia</strain>
    </source>
</reference>
<organism evidence="1 2">
    <name type="scientific">Schistosoma margrebowiei</name>
    <dbReference type="NCBI Taxonomy" id="48269"/>
    <lineage>
        <taxon>Eukaryota</taxon>
        <taxon>Metazoa</taxon>
        <taxon>Spiralia</taxon>
        <taxon>Lophotrochozoa</taxon>
        <taxon>Platyhelminthes</taxon>
        <taxon>Trematoda</taxon>
        <taxon>Digenea</taxon>
        <taxon>Strigeidida</taxon>
        <taxon>Schistosomatoidea</taxon>
        <taxon>Schistosomatidae</taxon>
        <taxon>Schistosoma</taxon>
    </lineage>
</organism>
<evidence type="ECO:0000313" key="2">
    <source>
        <dbReference type="Proteomes" id="UP000277204"/>
    </source>
</evidence>
<accession>A0A183MJ03</accession>
<protein>
    <submittedName>
        <fullName evidence="1">Uncharacterized protein</fullName>
    </submittedName>
</protein>
<dbReference type="AlphaFoldDB" id="A0A183MJ03"/>
<keyword evidence="2" id="KW-1185">Reference proteome</keyword>